<feature type="transmembrane region" description="Helical" evidence="1">
    <location>
        <begin position="195"/>
        <end position="214"/>
    </location>
</feature>
<dbReference type="AlphaFoldDB" id="X1BP57"/>
<feature type="transmembrane region" description="Helical" evidence="1">
    <location>
        <begin position="110"/>
        <end position="128"/>
    </location>
</feature>
<protein>
    <recommendedName>
        <fullName evidence="3">Glycosyltransferase RgtA/B/C/D-like domain-containing protein</fullName>
    </recommendedName>
</protein>
<evidence type="ECO:0000313" key="2">
    <source>
        <dbReference type="EMBL" id="GAG73921.1"/>
    </source>
</evidence>
<organism evidence="2">
    <name type="scientific">marine sediment metagenome</name>
    <dbReference type="NCBI Taxonomy" id="412755"/>
    <lineage>
        <taxon>unclassified sequences</taxon>
        <taxon>metagenomes</taxon>
        <taxon>ecological metagenomes</taxon>
    </lineage>
</organism>
<evidence type="ECO:0000256" key="1">
    <source>
        <dbReference type="SAM" id="Phobius"/>
    </source>
</evidence>
<feature type="non-terminal residue" evidence="2">
    <location>
        <position position="1"/>
    </location>
</feature>
<feature type="transmembrane region" description="Helical" evidence="1">
    <location>
        <begin position="163"/>
        <end position="186"/>
    </location>
</feature>
<feature type="transmembrane region" description="Helical" evidence="1">
    <location>
        <begin position="135"/>
        <end position="157"/>
    </location>
</feature>
<dbReference type="EMBL" id="BART01000629">
    <property type="protein sequence ID" value="GAG73921.1"/>
    <property type="molecule type" value="Genomic_DNA"/>
</dbReference>
<gene>
    <name evidence="2" type="ORF">S01H4_02758</name>
</gene>
<feature type="transmembrane region" description="Helical" evidence="1">
    <location>
        <begin position="51"/>
        <end position="74"/>
    </location>
</feature>
<sequence>LALMSYKDIRLNQLFRIFIDGIPLDLASSLLPSSTSFKASLLSHIYLFKNLIISLIITFISTFILYLPVLLGSLIKQTTINKNIKLSWSDFITVFPSSMHQIWSQWNRDIPIVISILLIIGFFTSLIFHKKITNYKIPIILAAFTWLTFLLLIQRAILPEHGWLFLLPLFIVVSSAGIIFLLGLVFSKMRNYKSLVFSIIALILSIGLGFTVFFSQSIFYSNEKETLRDAEEITIMLKYHLKSGDRIVASPPSDLPLVYYFNKHNISTDYLLYTDFYSSTRVFIIENKSIKQTINDVLKYHNLSLTAFSKPELFSEFASAYIYKTNSLKFESKLILDFREYSNGEFQNSKLSSDKKEIIIEEGENKLKICKIPITINSGTDYLISFKIKKTENLDNVIHFDLFGKYYDRPEQEFNLKPEKISEDYTQIVKVLNSNKVPPNIDIYFRIFTYSTGEAIIKDLEIYDITTCTQP</sequence>
<keyword evidence="1" id="KW-0812">Transmembrane</keyword>
<proteinExistence type="predicted"/>
<name>X1BP57_9ZZZZ</name>
<evidence type="ECO:0008006" key="3">
    <source>
        <dbReference type="Google" id="ProtNLM"/>
    </source>
</evidence>
<reference evidence="2" key="1">
    <citation type="journal article" date="2014" name="Front. Microbiol.">
        <title>High frequency of phylogenetically diverse reductive dehalogenase-homologous genes in deep subseafloor sedimentary metagenomes.</title>
        <authorList>
            <person name="Kawai M."/>
            <person name="Futagami T."/>
            <person name="Toyoda A."/>
            <person name="Takaki Y."/>
            <person name="Nishi S."/>
            <person name="Hori S."/>
            <person name="Arai W."/>
            <person name="Tsubouchi T."/>
            <person name="Morono Y."/>
            <person name="Uchiyama I."/>
            <person name="Ito T."/>
            <person name="Fujiyama A."/>
            <person name="Inagaki F."/>
            <person name="Takami H."/>
        </authorList>
    </citation>
    <scope>NUCLEOTIDE SEQUENCE</scope>
    <source>
        <strain evidence="2">Expedition CK06-06</strain>
    </source>
</reference>
<accession>X1BP57</accession>
<keyword evidence="1" id="KW-1133">Transmembrane helix</keyword>
<keyword evidence="1" id="KW-0472">Membrane</keyword>
<comment type="caution">
    <text evidence="2">The sequence shown here is derived from an EMBL/GenBank/DDBJ whole genome shotgun (WGS) entry which is preliminary data.</text>
</comment>